<name>A0A6M0QD46_9BACI</name>
<dbReference type="EMBL" id="JAAIWM010000005">
    <property type="protein sequence ID" value="NEY73008.1"/>
    <property type="molecule type" value="Genomic_DNA"/>
</dbReference>
<evidence type="ECO:0000313" key="2">
    <source>
        <dbReference type="Proteomes" id="UP000481043"/>
    </source>
</evidence>
<proteinExistence type="predicted"/>
<gene>
    <name evidence="1" type="ORF">G4D63_14815</name>
</gene>
<dbReference type="Proteomes" id="UP000481043">
    <property type="component" value="Unassembled WGS sequence"/>
</dbReference>
<dbReference type="Pfam" id="PF13171">
    <property type="entry name" value="DUF4004"/>
    <property type="match status" value="1"/>
</dbReference>
<accession>A0A6M0QD46</accession>
<keyword evidence="2" id="KW-1185">Reference proteome</keyword>
<protein>
    <submittedName>
        <fullName evidence="1">DUF4004 family protein</fullName>
    </submittedName>
</protein>
<dbReference type="InterPro" id="IPR025063">
    <property type="entry name" value="DUF4004"/>
</dbReference>
<dbReference type="AlphaFoldDB" id="A0A6M0QD46"/>
<sequence>MEEELLSKKELLEYTGISYGQLYRWKRMDLIPESWFIKKSSFTGQETYFPKEKIVGRVQKILELKDAYSLEELAAFFSPNPANVNVSLEELKGFLRETTLQYTQSKNSQLTNLSFNDVFYLFICEKLAEQKSSSFQKLYEEELVFLKDLDFSKQNTAYDLLAISKKQEVVWMLTPVDSQMIFQQQVTIIFKISLIEYLNELKIRLSN</sequence>
<organism evidence="1 2">
    <name type="scientific">Bacillus mesophilus</name>
    <dbReference type="NCBI Taxonomy" id="1808955"/>
    <lineage>
        <taxon>Bacteria</taxon>
        <taxon>Bacillati</taxon>
        <taxon>Bacillota</taxon>
        <taxon>Bacilli</taxon>
        <taxon>Bacillales</taxon>
        <taxon>Bacillaceae</taxon>
        <taxon>Bacillus</taxon>
    </lineage>
</organism>
<comment type="caution">
    <text evidence="1">The sequence shown here is derived from an EMBL/GenBank/DDBJ whole genome shotgun (WGS) entry which is preliminary data.</text>
</comment>
<evidence type="ECO:0000313" key="1">
    <source>
        <dbReference type="EMBL" id="NEY73008.1"/>
    </source>
</evidence>
<dbReference type="RefSeq" id="WP_163180475.1">
    <property type="nucleotide sequence ID" value="NZ_JAAIWM010000005.1"/>
</dbReference>
<reference evidence="1 2" key="1">
    <citation type="submission" date="2020-02" db="EMBL/GenBank/DDBJ databases">
        <title>Bacillus aquiflavi sp. nov., isolated from yellow water of strong flavor Chinese baijiu in Yibin region of China.</title>
        <authorList>
            <person name="Xie J."/>
        </authorList>
    </citation>
    <scope>NUCLEOTIDE SEQUENCE [LARGE SCALE GENOMIC DNA]</scope>
    <source>
        <strain evidence="1 2">SA4</strain>
    </source>
</reference>